<feature type="transmembrane region" description="Helical" evidence="1">
    <location>
        <begin position="74"/>
        <end position="98"/>
    </location>
</feature>
<evidence type="ECO:0000313" key="4">
    <source>
        <dbReference type="Proteomes" id="UP000324974"/>
    </source>
</evidence>
<feature type="transmembrane region" description="Helical" evidence="1">
    <location>
        <begin position="285"/>
        <end position="311"/>
    </location>
</feature>
<organism evidence="3 4">
    <name type="scientific">Limnoglobus roseus</name>
    <dbReference type="NCBI Taxonomy" id="2598579"/>
    <lineage>
        <taxon>Bacteria</taxon>
        <taxon>Pseudomonadati</taxon>
        <taxon>Planctomycetota</taxon>
        <taxon>Planctomycetia</taxon>
        <taxon>Gemmatales</taxon>
        <taxon>Gemmataceae</taxon>
        <taxon>Limnoglobus</taxon>
    </lineage>
</organism>
<dbReference type="GO" id="GO:0016747">
    <property type="term" value="F:acyltransferase activity, transferring groups other than amino-acyl groups"/>
    <property type="evidence" value="ECO:0007669"/>
    <property type="project" value="InterPro"/>
</dbReference>
<keyword evidence="1" id="KW-1133">Transmembrane helix</keyword>
<protein>
    <submittedName>
        <fullName evidence="3">Acyltransferase</fullName>
    </submittedName>
</protein>
<proteinExistence type="predicted"/>
<gene>
    <name evidence="3" type="ORF">PX52LOC_00677</name>
</gene>
<feature type="transmembrane region" description="Helical" evidence="1">
    <location>
        <begin position="156"/>
        <end position="186"/>
    </location>
</feature>
<keyword evidence="4" id="KW-1185">Reference proteome</keyword>
<evidence type="ECO:0000256" key="1">
    <source>
        <dbReference type="SAM" id="Phobius"/>
    </source>
</evidence>
<feature type="transmembrane region" description="Helical" evidence="1">
    <location>
        <begin position="323"/>
        <end position="345"/>
    </location>
</feature>
<evidence type="ECO:0000259" key="2">
    <source>
        <dbReference type="Pfam" id="PF01757"/>
    </source>
</evidence>
<reference evidence="4" key="1">
    <citation type="submission" date="2019-08" db="EMBL/GenBank/DDBJ databases">
        <title>Limnoglobus roseus gen. nov., sp. nov., a novel freshwater planctomycete with a giant genome from the family Gemmataceae.</title>
        <authorList>
            <person name="Kulichevskaya I.S."/>
            <person name="Naumoff D.G."/>
            <person name="Miroshnikov K."/>
            <person name="Ivanova A."/>
            <person name="Philippov D.A."/>
            <person name="Hakobyan A."/>
            <person name="Rijpstra I.C."/>
            <person name="Sinninghe Damste J.S."/>
            <person name="Liesack W."/>
            <person name="Dedysh S.N."/>
        </authorList>
    </citation>
    <scope>NUCLEOTIDE SEQUENCE [LARGE SCALE GENOMIC DNA]</scope>
    <source>
        <strain evidence="4">PX52</strain>
    </source>
</reference>
<dbReference type="PANTHER" id="PTHR23028">
    <property type="entry name" value="ACETYLTRANSFERASE"/>
    <property type="match status" value="1"/>
</dbReference>
<keyword evidence="3" id="KW-0808">Transferase</keyword>
<feature type="domain" description="Acyltransferase 3" evidence="2">
    <location>
        <begin position="3"/>
        <end position="338"/>
    </location>
</feature>
<accession>A0A5C1A417</accession>
<dbReference type="AlphaFoldDB" id="A0A5C1A417"/>
<feature type="transmembrane region" description="Helical" evidence="1">
    <location>
        <begin position="237"/>
        <end position="264"/>
    </location>
</feature>
<feature type="transmembrane region" description="Helical" evidence="1">
    <location>
        <begin position="198"/>
        <end position="217"/>
    </location>
</feature>
<keyword evidence="1" id="KW-0472">Membrane</keyword>
<feature type="transmembrane region" description="Helical" evidence="1">
    <location>
        <begin position="32"/>
        <end position="54"/>
    </location>
</feature>
<keyword evidence="3" id="KW-0012">Acyltransferase</keyword>
<dbReference type="InterPro" id="IPR050879">
    <property type="entry name" value="Acyltransferase_3"/>
</dbReference>
<dbReference type="GO" id="GO:0000271">
    <property type="term" value="P:polysaccharide biosynthetic process"/>
    <property type="evidence" value="ECO:0007669"/>
    <property type="project" value="TreeGrafter"/>
</dbReference>
<sequence length="361" mass="39951">MSLWVVVAHMLSWCGWVGLKFPWPLDRLWPEFIYSQPAVEAFIILSGFAISSLLTKRPSYRAFILGRVFRLYPVYLVCLAVTIMATFVTPGVLARLSWRESGYVHLLEEISRYERENLSAHVIAHLTLLHGTLPQSILPGSTTAILPPAWSLSLEWQYYLVAPLVAGLVRRGWGWLGLGIVSWVGVRIAADWQSLTPAFLPVHLPLFLLGIGSHWAYSAACRGGKADLDFSVPSAVIVVVAFVTSWHTYTLVIWALACGSVAASGRDPYSRLLRVVSRTLVSRPVQWLGSISYPLFLVHWPAITFGLWSALALRPNLTSRDAAAVLLGVVLPLTLIVAAVLHRFIELPGIEAGRRVPTKTQ</sequence>
<dbReference type="Proteomes" id="UP000324974">
    <property type="component" value="Chromosome"/>
</dbReference>
<dbReference type="InterPro" id="IPR002656">
    <property type="entry name" value="Acyl_transf_3_dom"/>
</dbReference>
<dbReference type="GO" id="GO:0016020">
    <property type="term" value="C:membrane"/>
    <property type="evidence" value="ECO:0007669"/>
    <property type="project" value="TreeGrafter"/>
</dbReference>
<name>A0A5C1A417_9BACT</name>
<dbReference type="EMBL" id="CP042425">
    <property type="protein sequence ID" value="QEL13819.1"/>
    <property type="molecule type" value="Genomic_DNA"/>
</dbReference>
<evidence type="ECO:0000313" key="3">
    <source>
        <dbReference type="EMBL" id="QEL13819.1"/>
    </source>
</evidence>
<dbReference type="KEGG" id="lrs:PX52LOC_00677"/>
<dbReference type="Pfam" id="PF01757">
    <property type="entry name" value="Acyl_transf_3"/>
    <property type="match status" value="1"/>
</dbReference>
<dbReference type="PANTHER" id="PTHR23028:SF53">
    <property type="entry name" value="ACYL_TRANSF_3 DOMAIN-CONTAINING PROTEIN"/>
    <property type="match status" value="1"/>
</dbReference>
<keyword evidence="1" id="KW-0812">Transmembrane</keyword>